<evidence type="ECO:0000313" key="2">
    <source>
        <dbReference type="Proteomes" id="UP000230159"/>
    </source>
</evidence>
<sequence length="87" mass="10246">MKEQKPKKEKFDFEAMKAVASSKNPTVRKLAFVEYFDRFGEFPSYLFDNERKIDENLLATMEDLRKDPETTKEMHQGIEALLTRLPS</sequence>
<proteinExistence type="predicted"/>
<organism evidence="1 2">
    <name type="scientific">Candidatus Kuenenbacteria bacterium CG22_combo_CG10-13_8_21_14_all_39_9</name>
    <dbReference type="NCBI Taxonomy" id="1974621"/>
    <lineage>
        <taxon>Bacteria</taxon>
        <taxon>Candidatus Kueneniibacteriota</taxon>
    </lineage>
</organism>
<comment type="caution">
    <text evidence="1">The sequence shown here is derived from an EMBL/GenBank/DDBJ whole genome shotgun (WGS) entry which is preliminary data.</text>
</comment>
<evidence type="ECO:0000313" key="1">
    <source>
        <dbReference type="EMBL" id="PIP75641.1"/>
    </source>
</evidence>
<gene>
    <name evidence="1" type="ORF">COW86_02640</name>
</gene>
<dbReference type="EMBL" id="PCTN01000118">
    <property type="protein sequence ID" value="PIP75641.1"/>
    <property type="molecule type" value="Genomic_DNA"/>
</dbReference>
<dbReference type="Proteomes" id="UP000230159">
    <property type="component" value="Unassembled WGS sequence"/>
</dbReference>
<name>A0A2H0D0V5_9BACT</name>
<reference evidence="1 2" key="1">
    <citation type="submission" date="2017-09" db="EMBL/GenBank/DDBJ databases">
        <title>Depth-based differentiation of microbial function through sediment-hosted aquifers and enrichment of novel symbionts in the deep terrestrial subsurface.</title>
        <authorList>
            <person name="Probst A.J."/>
            <person name="Ladd B."/>
            <person name="Jarett J.K."/>
            <person name="Geller-Mcgrath D.E."/>
            <person name="Sieber C.M."/>
            <person name="Emerson J.B."/>
            <person name="Anantharaman K."/>
            <person name="Thomas B.C."/>
            <person name="Malmstrom R."/>
            <person name="Stieglmeier M."/>
            <person name="Klingl A."/>
            <person name="Woyke T."/>
            <person name="Ryan C.M."/>
            <person name="Banfield J.F."/>
        </authorList>
    </citation>
    <scope>NUCLEOTIDE SEQUENCE [LARGE SCALE GENOMIC DNA]</scope>
    <source>
        <strain evidence="1">CG22_combo_CG10-13_8_21_14_all_39_9</strain>
    </source>
</reference>
<accession>A0A2H0D0V5</accession>
<dbReference type="AlphaFoldDB" id="A0A2H0D0V5"/>
<protein>
    <submittedName>
        <fullName evidence="1">Uncharacterized protein</fullName>
    </submittedName>
</protein>